<dbReference type="EMBL" id="QGGR01000010">
    <property type="protein sequence ID" value="PWK46131.1"/>
    <property type="molecule type" value="Genomic_DNA"/>
</dbReference>
<proteinExistence type="predicted"/>
<dbReference type="AlphaFoldDB" id="A0A316FB95"/>
<sequence length="97" mass="9424">MTTGRGSALLRSLPVLVALVLTLFAPVPGTVAASSGPVIASCARTEPVARTAEAASAAVEPDADPPAATSPAADRAPALISQDTARAAVSRAPPPAA</sequence>
<evidence type="ECO:0000313" key="2">
    <source>
        <dbReference type="EMBL" id="PWK46131.1"/>
    </source>
</evidence>
<dbReference type="RefSeq" id="WP_109595511.1">
    <property type="nucleotide sequence ID" value="NZ_BONA01000054.1"/>
</dbReference>
<evidence type="ECO:0000256" key="1">
    <source>
        <dbReference type="SAM" id="MobiDB-lite"/>
    </source>
</evidence>
<protein>
    <submittedName>
        <fullName evidence="2">Uncharacterized protein</fullName>
    </submittedName>
</protein>
<reference evidence="2 3" key="1">
    <citation type="submission" date="2018-05" db="EMBL/GenBank/DDBJ databases">
        <title>Genomic Encyclopedia of Archaeal and Bacterial Type Strains, Phase II (KMG-II): from individual species to whole genera.</title>
        <authorList>
            <person name="Goeker M."/>
        </authorList>
    </citation>
    <scope>NUCLEOTIDE SEQUENCE [LARGE SCALE GENOMIC DNA]</scope>
    <source>
        <strain evidence="2 3">DSM 45184</strain>
    </source>
</reference>
<gene>
    <name evidence="2" type="ORF">BC793_110124</name>
</gene>
<feature type="region of interest" description="Disordered" evidence="1">
    <location>
        <begin position="53"/>
        <end position="97"/>
    </location>
</feature>
<feature type="compositionally biased region" description="Low complexity" evidence="1">
    <location>
        <begin position="53"/>
        <end position="78"/>
    </location>
</feature>
<evidence type="ECO:0000313" key="3">
    <source>
        <dbReference type="Proteomes" id="UP000245697"/>
    </source>
</evidence>
<dbReference type="Proteomes" id="UP000245697">
    <property type="component" value="Unassembled WGS sequence"/>
</dbReference>
<accession>A0A316FB95</accession>
<name>A0A316FB95_9ACTN</name>
<comment type="caution">
    <text evidence="2">The sequence shown here is derived from an EMBL/GenBank/DDBJ whole genome shotgun (WGS) entry which is preliminary data.</text>
</comment>
<keyword evidence="3" id="KW-1185">Reference proteome</keyword>
<organism evidence="2 3">
    <name type="scientific">Actinoplanes xinjiangensis</name>
    <dbReference type="NCBI Taxonomy" id="512350"/>
    <lineage>
        <taxon>Bacteria</taxon>
        <taxon>Bacillati</taxon>
        <taxon>Actinomycetota</taxon>
        <taxon>Actinomycetes</taxon>
        <taxon>Micromonosporales</taxon>
        <taxon>Micromonosporaceae</taxon>
        <taxon>Actinoplanes</taxon>
    </lineage>
</organism>